<sequence>MLGKWFYASYNAKGKFRCLRCMKSSITDIDATWSSAYTTILFRAYYGPDTDENGQQWIGGWIQMKIFAQQCKNCDEYVTGELDDQKCQNMIPIILSDEGGAQASMTAINARSVVNAVQAKFGLIADELAVVWTPMLECIKSKRRNMKAKILKDMKKSDVNNSTSDVRNQPTESILSMQQNVDISDTETNEQF</sequence>
<dbReference type="InterPro" id="IPR027377">
    <property type="entry name" value="ZAR1/RTP1-5-like_Znf-3CxxC"/>
</dbReference>
<feature type="domain" description="3CxxC-type" evidence="5">
    <location>
        <begin position="12"/>
        <end position="79"/>
    </location>
</feature>
<dbReference type="AlphaFoldDB" id="A0A814XAP6"/>
<evidence type="ECO:0000259" key="5">
    <source>
        <dbReference type="Pfam" id="PF13695"/>
    </source>
</evidence>
<evidence type="ECO:0000256" key="2">
    <source>
        <dbReference type="ARBA" id="ARBA00022771"/>
    </source>
</evidence>
<gene>
    <name evidence="6" type="ORF">SEV965_LOCUS21785</name>
</gene>
<comment type="caution">
    <text evidence="6">The sequence shown here is derived from an EMBL/GenBank/DDBJ whole genome shotgun (WGS) entry which is preliminary data.</text>
</comment>
<accession>A0A814XAP6</accession>
<evidence type="ECO:0000256" key="3">
    <source>
        <dbReference type="ARBA" id="ARBA00022833"/>
    </source>
</evidence>
<evidence type="ECO:0000313" key="6">
    <source>
        <dbReference type="EMBL" id="CAF1213253.1"/>
    </source>
</evidence>
<proteinExistence type="predicted"/>
<reference evidence="6" key="1">
    <citation type="submission" date="2021-02" db="EMBL/GenBank/DDBJ databases">
        <authorList>
            <person name="Nowell W R."/>
        </authorList>
    </citation>
    <scope>NUCLEOTIDE SEQUENCE</scope>
</reference>
<evidence type="ECO:0000256" key="1">
    <source>
        <dbReference type="ARBA" id="ARBA00022723"/>
    </source>
</evidence>
<dbReference type="GO" id="GO:0008270">
    <property type="term" value="F:zinc ion binding"/>
    <property type="evidence" value="ECO:0007669"/>
    <property type="project" value="UniProtKB-KW"/>
</dbReference>
<dbReference type="Proteomes" id="UP000663889">
    <property type="component" value="Unassembled WGS sequence"/>
</dbReference>
<organism evidence="6 7">
    <name type="scientific">Rotaria sordida</name>
    <dbReference type="NCBI Taxonomy" id="392033"/>
    <lineage>
        <taxon>Eukaryota</taxon>
        <taxon>Metazoa</taxon>
        <taxon>Spiralia</taxon>
        <taxon>Gnathifera</taxon>
        <taxon>Rotifera</taxon>
        <taxon>Eurotatoria</taxon>
        <taxon>Bdelloidea</taxon>
        <taxon>Philodinida</taxon>
        <taxon>Philodinidae</taxon>
        <taxon>Rotaria</taxon>
    </lineage>
</organism>
<keyword evidence="1" id="KW-0479">Metal-binding</keyword>
<evidence type="ECO:0000313" key="7">
    <source>
        <dbReference type="Proteomes" id="UP000663889"/>
    </source>
</evidence>
<keyword evidence="3" id="KW-0862">Zinc</keyword>
<keyword evidence="2" id="KW-0863">Zinc-finger</keyword>
<feature type="compositionally biased region" description="Polar residues" evidence="4">
    <location>
        <begin position="159"/>
        <end position="183"/>
    </location>
</feature>
<evidence type="ECO:0000256" key="4">
    <source>
        <dbReference type="SAM" id="MobiDB-lite"/>
    </source>
</evidence>
<dbReference type="Pfam" id="PF13695">
    <property type="entry name" value="Zn_ribbon_3CxxC"/>
    <property type="match status" value="1"/>
</dbReference>
<protein>
    <recommendedName>
        <fullName evidence="5">3CxxC-type domain-containing protein</fullName>
    </recommendedName>
</protein>
<name>A0A814XAP6_9BILA</name>
<feature type="region of interest" description="Disordered" evidence="4">
    <location>
        <begin position="151"/>
        <end position="192"/>
    </location>
</feature>
<dbReference type="EMBL" id="CAJNOU010001497">
    <property type="protein sequence ID" value="CAF1213253.1"/>
    <property type="molecule type" value="Genomic_DNA"/>
</dbReference>